<dbReference type="InterPro" id="IPR017452">
    <property type="entry name" value="GPCR_Rhodpsn_7TM"/>
</dbReference>
<evidence type="ECO:0000313" key="7">
    <source>
        <dbReference type="EMBL" id="CAD6199211.1"/>
    </source>
</evidence>
<dbReference type="PANTHER" id="PTHR23360:SF37">
    <property type="entry name" value="G-PROTEIN COUPLED RECEPTORS FAMILY 1 PROFILE DOMAIN-CONTAINING PROTEIN"/>
    <property type="match status" value="1"/>
</dbReference>
<name>A0A8S1HRP2_9PELO</name>
<evidence type="ECO:0000256" key="2">
    <source>
        <dbReference type="ARBA" id="ARBA00022692"/>
    </source>
</evidence>
<evidence type="ECO:0000256" key="3">
    <source>
        <dbReference type="ARBA" id="ARBA00022989"/>
    </source>
</evidence>
<dbReference type="EMBL" id="CAJGYM010000161">
    <property type="protein sequence ID" value="CAD6199211.1"/>
    <property type="molecule type" value="Genomic_DNA"/>
</dbReference>
<keyword evidence="3 5" id="KW-1133">Transmembrane helix</keyword>
<feature type="domain" description="G-protein coupled receptors family 1 profile" evidence="6">
    <location>
        <begin position="27"/>
        <end position="221"/>
    </location>
</feature>
<proteinExistence type="predicted"/>
<feature type="transmembrane region" description="Helical" evidence="5">
    <location>
        <begin position="124"/>
        <end position="145"/>
    </location>
</feature>
<evidence type="ECO:0000256" key="5">
    <source>
        <dbReference type="SAM" id="Phobius"/>
    </source>
</evidence>
<dbReference type="AlphaFoldDB" id="A0A8S1HRP2"/>
<dbReference type="CDD" id="cd00637">
    <property type="entry name" value="7tm_classA_rhodopsin-like"/>
    <property type="match status" value="1"/>
</dbReference>
<keyword evidence="4 5" id="KW-0472">Membrane</keyword>
<evidence type="ECO:0000259" key="6">
    <source>
        <dbReference type="PROSITE" id="PS50262"/>
    </source>
</evidence>
<dbReference type="PANTHER" id="PTHR23360">
    <property type="entry name" value="G-PROTEIN COUPLED RECEPTORS FAMILY 1 PROFILE DOMAIN-CONTAINING PROTEIN-RELATED"/>
    <property type="match status" value="1"/>
</dbReference>
<dbReference type="InterPro" id="IPR000276">
    <property type="entry name" value="GPCR_Rhodpsn"/>
</dbReference>
<feature type="transmembrane region" description="Helical" evidence="5">
    <location>
        <begin position="210"/>
        <end position="235"/>
    </location>
</feature>
<sequence length="299" mass="34872">MSMTWSDFNQQVIFYEILIFNVVGHFGNFHILYITYRFPKLRAKSAYLQCILSVFHSLCLLSTLANALFILFDMNFTRRQCYPILAPYIFCICAQAVLMLVLPSDILFAILFPHKYRNIGTFKYIVVMMIGPVIYSTFFMVWGFVKMDDDPIDFCNPPTGLHPTVTKNWMMSNVFINSVVLALFIFLILMVKIRGDAIRKERKKRVVRRLLVLMGIFICSWYICMAGVFMTLLSFQGLRQGVIHANFIIFALICYSQSFYVIIWRSKEHRAAFFHIWNIDRPTSQYTTSSGSNPKDSFL</sequence>
<reference evidence="7" key="1">
    <citation type="submission" date="2020-10" db="EMBL/GenBank/DDBJ databases">
        <authorList>
            <person name="Kikuchi T."/>
        </authorList>
    </citation>
    <scope>NUCLEOTIDE SEQUENCE</scope>
    <source>
        <strain evidence="7">NKZ352</strain>
    </source>
</reference>
<dbReference type="OrthoDB" id="5873055at2759"/>
<feature type="transmembrane region" description="Helical" evidence="5">
    <location>
        <begin position="46"/>
        <end position="72"/>
    </location>
</feature>
<dbReference type="Proteomes" id="UP000835052">
    <property type="component" value="Unassembled WGS sequence"/>
</dbReference>
<evidence type="ECO:0000313" key="8">
    <source>
        <dbReference type="Proteomes" id="UP000835052"/>
    </source>
</evidence>
<dbReference type="InterPro" id="IPR019424">
    <property type="entry name" value="7TM_GPCR_Srsx"/>
</dbReference>
<accession>A0A8S1HRP2</accession>
<dbReference type="GO" id="GO:0016020">
    <property type="term" value="C:membrane"/>
    <property type="evidence" value="ECO:0007669"/>
    <property type="project" value="UniProtKB-SubCell"/>
</dbReference>
<dbReference type="GO" id="GO:0004930">
    <property type="term" value="F:G protein-coupled receptor activity"/>
    <property type="evidence" value="ECO:0007669"/>
    <property type="project" value="InterPro"/>
</dbReference>
<feature type="transmembrane region" description="Helical" evidence="5">
    <location>
        <begin position="169"/>
        <end position="189"/>
    </location>
</feature>
<feature type="transmembrane region" description="Helical" evidence="5">
    <location>
        <begin position="241"/>
        <end position="263"/>
    </location>
</feature>
<dbReference type="PROSITE" id="PS50262">
    <property type="entry name" value="G_PROTEIN_RECEP_F1_2"/>
    <property type="match status" value="1"/>
</dbReference>
<protein>
    <recommendedName>
        <fullName evidence="6">G-protein coupled receptors family 1 profile domain-containing protein</fullName>
    </recommendedName>
</protein>
<keyword evidence="8" id="KW-1185">Reference proteome</keyword>
<evidence type="ECO:0000256" key="4">
    <source>
        <dbReference type="ARBA" id="ARBA00023136"/>
    </source>
</evidence>
<comment type="caution">
    <text evidence="7">The sequence shown here is derived from an EMBL/GenBank/DDBJ whole genome shotgun (WGS) entry which is preliminary data.</text>
</comment>
<dbReference type="Pfam" id="PF10320">
    <property type="entry name" value="7TM_GPCR_Srsx"/>
    <property type="match status" value="1"/>
</dbReference>
<comment type="subcellular location">
    <subcellularLocation>
        <location evidence="1">Membrane</location>
    </subcellularLocation>
</comment>
<feature type="transmembrane region" description="Helical" evidence="5">
    <location>
        <begin position="12"/>
        <end position="34"/>
    </location>
</feature>
<dbReference type="InterPro" id="IPR047130">
    <property type="entry name" value="7TM_GPCR_Srsx_nematod"/>
</dbReference>
<dbReference type="Gene3D" id="1.20.1070.10">
    <property type="entry name" value="Rhodopsin 7-helix transmembrane proteins"/>
    <property type="match status" value="1"/>
</dbReference>
<organism evidence="7 8">
    <name type="scientific">Caenorhabditis auriculariae</name>
    <dbReference type="NCBI Taxonomy" id="2777116"/>
    <lineage>
        <taxon>Eukaryota</taxon>
        <taxon>Metazoa</taxon>
        <taxon>Ecdysozoa</taxon>
        <taxon>Nematoda</taxon>
        <taxon>Chromadorea</taxon>
        <taxon>Rhabditida</taxon>
        <taxon>Rhabditina</taxon>
        <taxon>Rhabditomorpha</taxon>
        <taxon>Rhabditoidea</taxon>
        <taxon>Rhabditidae</taxon>
        <taxon>Peloderinae</taxon>
        <taxon>Caenorhabditis</taxon>
    </lineage>
</organism>
<dbReference type="SUPFAM" id="SSF81321">
    <property type="entry name" value="Family A G protein-coupled receptor-like"/>
    <property type="match status" value="1"/>
</dbReference>
<dbReference type="SMART" id="SM01381">
    <property type="entry name" value="7TM_GPCR_Srsx"/>
    <property type="match status" value="1"/>
</dbReference>
<feature type="transmembrane region" description="Helical" evidence="5">
    <location>
        <begin position="84"/>
        <end position="112"/>
    </location>
</feature>
<evidence type="ECO:0000256" key="1">
    <source>
        <dbReference type="ARBA" id="ARBA00004370"/>
    </source>
</evidence>
<keyword evidence="2 5" id="KW-0812">Transmembrane</keyword>
<gene>
    <name evidence="7" type="ORF">CAUJ_LOCUS15115</name>
</gene>